<feature type="domain" description="HTH luxR-type" evidence="4">
    <location>
        <begin position="154"/>
        <end position="219"/>
    </location>
</feature>
<evidence type="ECO:0000259" key="4">
    <source>
        <dbReference type="PROSITE" id="PS50043"/>
    </source>
</evidence>
<dbReference type="InterPro" id="IPR039420">
    <property type="entry name" value="WalR-like"/>
</dbReference>
<keyword evidence="7" id="KW-1185">Reference proteome</keyword>
<dbReference type="KEGG" id="nar:Saro_1627"/>
<dbReference type="InterPro" id="IPR011006">
    <property type="entry name" value="CheY-like_superfamily"/>
</dbReference>
<evidence type="ECO:0000256" key="1">
    <source>
        <dbReference type="ARBA" id="ARBA00023125"/>
    </source>
</evidence>
<dbReference type="SUPFAM" id="SSF52172">
    <property type="entry name" value="CheY-like"/>
    <property type="match status" value="1"/>
</dbReference>
<reference evidence="7" key="1">
    <citation type="submission" date="2006-01" db="EMBL/GenBank/DDBJ databases">
        <title>Complete sequence of Novosphingobium aromaticivorans DSM 12444.</title>
        <authorList>
            <consortium name="US DOE Joint Genome Institute"/>
            <person name="Copeland A."/>
            <person name="Lucas S."/>
            <person name="Lapidus A."/>
            <person name="Barry K."/>
            <person name="Detter J.C."/>
            <person name="Glavina T."/>
            <person name="Hammon N."/>
            <person name="Israni S."/>
            <person name="Pitluck S."/>
            <person name="Chain P."/>
            <person name="Malfatti S."/>
            <person name="Shin M."/>
            <person name="Vergez L."/>
            <person name="Schmutz J."/>
            <person name="Larimer F."/>
            <person name="Land M."/>
            <person name="Kyrpides N."/>
            <person name="Ivanova N."/>
            <person name="Fredrickson J."/>
            <person name="Balkwill D."/>
            <person name="Romine M.F."/>
            <person name="Richardson P."/>
        </authorList>
    </citation>
    <scope>NUCLEOTIDE SEQUENCE [LARGE SCALE GENOMIC DNA]</scope>
    <source>
        <strain evidence="7">ATCC 700278 / DSM 12444 / CCUG 56034 / CIP 105152 / NBRC 16084 / F199</strain>
    </source>
</reference>
<feature type="compositionally biased region" description="Polar residues" evidence="3">
    <location>
        <begin position="233"/>
        <end position="244"/>
    </location>
</feature>
<evidence type="ECO:0000313" key="7">
    <source>
        <dbReference type="Proteomes" id="UP000009134"/>
    </source>
</evidence>
<dbReference type="PRINTS" id="PR00038">
    <property type="entry name" value="HTHLUXR"/>
</dbReference>
<dbReference type="PROSITE" id="PS00622">
    <property type="entry name" value="HTH_LUXR_1"/>
    <property type="match status" value="1"/>
</dbReference>
<dbReference type="PANTHER" id="PTHR43214">
    <property type="entry name" value="TWO-COMPONENT RESPONSE REGULATOR"/>
    <property type="match status" value="1"/>
</dbReference>
<dbReference type="SMART" id="SM00421">
    <property type="entry name" value="HTH_LUXR"/>
    <property type="match status" value="1"/>
</dbReference>
<dbReference type="InterPro" id="IPR000792">
    <property type="entry name" value="Tscrpt_reg_LuxR_C"/>
</dbReference>
<evidence type="ECO:0000256" key="3">
    <source>
        <dbReference type="SAM" id="MobiDB-lite"/>
    </source>
</evidence>
<dbReference type="STRING" id="279238.Saro_1627"/>
<gene>
    <name evidence="6" type="ordered locus">Saro_1627</name>
</gene>
<dbReference type="GO" id="GO:0003677">
    <property type="term" value="F:DNA binding"/>
    <property type="evidence" value="ECO:0007669"/>
    <property type="project" value="UniProtKB-KW"/>
</dbReference>
<dbReference type="GO" id="GO:0000160">
    <property type="term" value="P:phosphorelay signal transduction system"/>
    <property type="evidence" value="ECO:0007669"/>
    <property type="project" value="InterPro"/>
</dbReference>
<dbReference type="EMBL" id="CP000248">
    <property type="protein sequence ID" value="ABD26067.1"/>
    <property type="molecule type" value="Genomic_DNA"/>
</dbReference>
<evidence type="ECO:0000256" key="2">
    <source>
        <dbReference type="PROSITE-ProRule" id="PRU00169"/>
    </source>
</evidence>
<dbReference type="SUPFAM" id="SSF46894">
    <property type="entry name" value="C-terminal effector domain of the bipartite response regulators"/>
    <property type="match status" value="1"/>
</dbReference>
<feature type="modified residue" description="4-aspartylphosphate" evidence="2">
    <location>
        <position position="60"/>
    </location>
</feature>
<dbReference type="HOGENOM" id="CLU_000445_90_8_5"/>
<keyword evidence="1" id="KW-0238">DNA-binding</keyword>
<keyword evidence="2" id="KW-0597">Phosphoprotein</keyword>
<dbReference type="Gene3D" id="3.40.50.2300">
    <property type="match status" value="1"/>
</dbReference>
<protein>
    <submittedName>
        <fullName evidence="6">Two component transcriptional regulator, LuxR family</fullName>
    </submittedName>
</protein>
<dbReference type="InterPro" id="IPR016032">
    <property type="entry name" value="Sig_transdc_resp-reg_C-effctor"/>
</dbReference>
<sequence>MSNLSSETSVFLLGRNSIGREGLRLLLEGGSFRVAVSQEEYSVSSDWPRDLAGPHLIVLDTGKGDQLDLQAMFKGYKASYPQARLVILAESFEFEGVMRAFAAGADGYIVKEIGCQSLMESLRLIALGEKVMPSALAQFLPETMERRTRPARPGPDLAGTLSEREIETFRRMCRGEPNKVIAQNLGITEATVKVHVKAILRKLHLKNRTQAVAWALGEGADFGGPDRRRSAAGHSSTTPGAIAA</sequence>
<evidence type="ECO:0000259" key="5">
    <source>
        <dbReference type="PROSITE" id="PS50110"/>
    </source>
</evidence>
<dbReference type="PROSITE" id="PS50043">
    <property type="entry name" value="HTH_LUXR_2"/>
    <property type="match status" value="1"/>
</dbReference>
<organism evidence="6 7">
    <name type="scientific">Novosphingobium aromaticivorans (strain ATCC 700278 / DSM 12444 / CCUG 56034 / CIP 105152 / NBRC 16084 / F199)</name>
    <dbReference type="NCBI Taxonomy" id="279238"/>
    <lineage>
        <taxon>Bacteria</taxon>
        <taxon>Pseudomonadati</taxon>
        <taxon>Pseudomonadota</taxon>
        <taxon>Alphaproteobacteria</taxon>
        <taxon>Sphingomonadales</taxon>
        <taxon>Sphingomonadaceae</taxon>
        <taxon>Novosphingobium</taxon>
    </lineage>
</organism>
<dbReference type="eggNOG" id="COG2197">
    <property type="taxonomic scope" value="Bacteria"/>
</dbReference>
<feature type="region of interest" description="Disordered" evidence="3">
    <location>
        <begin position="223"/>
        <end position="244"/>
    </location>
</feature>
<dbReference type="AlphaFoldDB" id="Q2G7V6"/>
<proteinExistence type="predicted"/>
<accession>Q2G7V6</accession>
<dbReference type="PANTHER" id="PTHR43214:SF42">
    <property type="entry name" value="TRANSCRIPTIONAL REGULATORY PROTEIN DESR"/>
    <property type="match status" value="1"/>
</dbReference>
<dbReference type="Proteomes" id="UP000009134">
    <property type="component" value="Chromosome"/>
</dbReference>
<feature type="domain" description="Response regulatory" evidence="5">
    <location>
        <begin position="9"/>
        <end position="126"/>
    </location>
</feature>
<dbReference type="CDD" id="cd06170">
    <property type="entry name" value="LuxR_C_like"/>
    <property type="match status" value="1"/>
</dbReference>
<dbReference type="PROSITE" id="PS50110">
    <property type="entry name" value="RESPONSE_REGULATORY"/>
    <property type="match status" value="1"/>
</dbReference>
<name>Q2G7V6_NOVAD</name>
<dbReference type="InterPro" id="IPR001789">
    <property type="entry name" value="Sig_transdc_resp-reg_receiver"/>
</dbReference>
<evidence type="ECO:0000313" key="6">
    <source>
        <dbReference type="EMBL" id="ABD26067.1"/>
    </source>
</evidence>
<dbReference type="GO" id="GO:0006355">
    <property type="term" value="P:regulation of DNA-templated transcription"/>
    <property type="evidence" value="ECO:0007669"/>
    <property type="project" value="InterPro"/>
</dbReference>
<dbReference type="Pfam" id="PF00196">
    <property type="entry name" value="GerE"/>
    <property type="match status" value="1"/>
</dbReference>